<feature type="compositionally biased region" description="Polar residues" evidence="2">
    <location>
        <begin position="331"/>
        <end position="343"/>
    </location>
</feature>
<feature type="compositionally biased region" description="Low complexity" evidence="2">
    <location>
        <begin position="176"/>
        <end position="188"/>
    </location>
</feature>
<keyword evidence="5" id="KW-1185">Reference proteome</keyword>
<feature type="region of interest" description="Disordered" evidence="2">
    <location>
        <begin position="312"/>
        <end position="351"/>
    </location>
</feature>
<evidence type="ECO:0000259" key="3">
    <source>
        <dbReference type="Pfam" id="PF13837"/>
    </source>
</evidence>
<dbReference type="Gene3D" id="1.10.10.60">
    <property type="entry name" value="Homeodomain-like"/>
    <property type="match status" value="1"/>
</dbReference>
<organism evidence="4 5">
    <name type="scientific">Daphnia pulex</name>
    <name type="common">Water flea</name>
    <dbReference type="NCBI Taxonomy" id="6669"/>
    <lineage>
        <taxon>Eukaryota</taxon>
        <taxon>Metazoa</taxon>
        <taxon>Ecdysozoa</taxon>
        <taxon>Arthropoda</taxon>
        <taxon>Crustacea</taxon>
        <taxon>Branchiopoda</taxon>
        <taxon>Diplostraca</taxon>
        <taxon>Cladocera</taxon>
        <taxon>Anomopoda</taxon>
        <taxon>Daphniidae</taxon>
        <taxon>Daphnia</taxon>
    </lineage>
</organism>
<dbReference type="OMA" id="HMLASED"/>
<dbReference type="InParanoid" id="E9GG45"/>
<dbReference type="KEGG" id="dpx:DAPPUDRAFT_317497"/>
<protein>
    <recommendedName>
        <fullName evidence="3">Myb/SANT-like DNA-binding domain-containing protein</fullName>
    </recommendedName>
</protein>
<dbReference type="AlphaFoldDB" id="E9GG45"/>
<dbReference type="OrthoDB" id="6363368at2759"/>
<dbReference type="EMBL" id="GL732543">
    <property type="protein sequence ID" value="EFX81558.1"/>
    <property type="molecule type" value="Genomic_DNA"/>
</dbReference>
<proteinExistence type="predicted"/>
<dbReference type="InterPro" id="IPR044823">
    <property type="entry name" value="ASIL1/2-like"/>
</dbReference>
<dbReference type="Proteomes" id="UP000000305">
    <property type="component" value="Unassembled WGS sequence"/>
</dbReference>
<dbReference type="Pfam" id="PF13837">
    <property type="entry name" value="Myb_DNA-bind_4"/>
    <property type="match status" value="1"/>
</dbReference>
<gene>
    <name evidence="4" type="ORF">DAPPUDRAFT_317497</name>
</gene>
<dbReference type="HOGENOM" id="CLU_770004_0_0_1"/>
<feature type="coiled-coil region" evidence="1">
    <location>
        <begin position="244"/>
        <end position="278"/>
    </location>
</feature>
<keyword evidence="1" id="KW-0175">Coiled coil</keyword>
<name>E9GG45_DAPPU</name>
<feature type="region of interest" description="Disordered" evidence="2">
    <location>
        <begin position="1"/>
        <end position="21"/>
    </location>
</feature>
<evidence type="ECO:0000256" key="1">
    <source>
        <dbReference type="SAM" id="Coils"/>
    </source>
</evidence>
<reference evidence="4 5" key="1">
    <citation type="journal article" date="2011" name="Science">
        <title>The ecoresponsive genome of Daphnia pulex.</title>
        <authorList>
            <person name="Colbourne J.K."/>
            <person name="Pfrender M.E."/>
            <person name="Gilbert D."/>
            <person name="Thomas W.K."/>
            <person name="Tucker A."/>
            <person name="Oakley T.H."/>
            <person name="Tokishita S."/>
            <person name="Aerts A."/>
            <person name="Arnold G.J."/>
            <person name="Basu M.K."/>
            <person name="Bauer D.J."/>
            <person name="Caceres C.E."/>
            <person name="Carmel L."/>
            <person name="Casola C."/>
            <person name="Choi J.H."/>
            <person name="Detter J.C."/>
            <person name="Dong Q."/>
            <person name="Dusheyko S."/>
            <person name="Eads B.D."/>
            <person name="Frohlich T."/>
            <person name="Geiler-Samerotte K.A."/>
            <person name="Gerlach D."/>
            <person name="Hatcher P."/>
            <person name="Jogdeo S."/>
            <person name="Krijgsveld J."/>
            <person name="Kriventseva E.V."/>
            <person name="Kultz D."/>
            <person name="Laforsch C."/>
            <person name="Lindquist E."/>
            <person name="Lopez J."/>
            <person name="Manak J.R."/>
            <person name="Muller J."/>
            <person name="Pangilinan J."/>
            <person name="Patwardhan R.P."/>
            <person name="Pitluck S."/>
            <person name="Pritham E.J."/>
            <person name="Rechtsteiner A."/>
            <person name="Rho M."/>
            <person name="Rogozin I.B."/>
            <person name="Sakarya O."/>
            <person name="Salamov A."/>
            <person name="Schaack S."/>
            <person name="Shapiro H."/>
            <person name="Shiga Y."/>
            <person name="Skalitzky C."/>
            <person name="Smith Z."/>
            <person name="Souvorov A."/>
            <person name="Sung W."/>
            <person name="Tang Z."/>
            <person name="Tsuchiya D."/>
            <person name="Tu H."/>
            <person name="Vos H."/>
            <person name="Wang M."/>
            <person name="Wolf Y.I."/>
            <person name="Yamagata H."/>
            <person name="Yamada T."/>
            <person name="Ye Y."/>
            <person name="Shaw J.R."/>
            <person name="Andrews J."/>
            <person name="Crease T.J."/>
            <person name="Tang H."/>
            <person name="Lucas S.M."/>
            <person name="Robertson H.M."/>
            <person name="Bork P."/>
            <person name="Koonin E.V."/>
            <person name="Zdobnov E.M."/>
            <person name="Grigoriev I.V."/>
            <person name="Lynch M."/>
            <person name="Boore J.L."/>
        </authorList>
    </citation>
    <scope>NUCLEOTIDE SEQUENCE [LARGE SCALE GENOMIC DNA]</scope>
</reference>
<evidence type="ECO:0000256" key="2">
    <source>
        <dbReference type="SAM" id="MobiDB-lite"/>
    </source>
</evidence>
<dbReference type="InterPro" id="IPR044822">
    <property type="entry name" value="Myb_DNA-bind_4"/>
</dbReference>
<feature type="domain" description="Myb/SANT-like DNA-binding" evidence="3">
    <location>
        <begin position="20"/>
        <end position="106"/>
    </location>
</feature>
<accession>E9GG45</accession>
<feature type="region of interest" description="Disordered" evidence="2">
    <location>
        <begin position="166"/>
        <end position="218"/>
    </location>
</feature>
<dbReference type="PANTHER" id="PTHR31307:SF4">
    <property type="entry name" value="TRIHELIX TRANSCRIPTION FACTOR ASIL2"/>
    <property type="match status" value="1"/>
</dbReference>
<dbReference type="PANTHER" id="PTHR31307">
    <property type="entry name" value="TRIHELIX TRANSCRIPTION FACTOR ASIL2"/>
    <property type="match status" value="1"/>
</dbReference>
<feature type="compositionally biased region" description="Basic residues" evidence="2">
    <location>
        <begin position="204"/>
        <end position="218"/>
    </location>
</feature>
<evidence type="ECO:0000313" key="5">
    <source>
        <dbReference type="Proteomes" id="UP000000305"/>
    </source>
</evidence>
<evidence type="ECO:0000313" key="4">
    <source>
        <dbReference type="EMBL" id="EFX81558.1"/>
    </source>
</evidence>
<sequence length="360" mass="39682">MEGPSGASNSGGGFRRSRGVNWTEEETEQLLEAWSDRDVQLLLENGPHNRQAFERVSFNLAQHHMDKTPSQCREKIKKLKTIYRNLNNHGKVSRKIRGKLIHKLHQVMGGISVLPATDKSSDMSAAVNQEEMDGAEVEGQRTNNVLGDEFAGNNFGIPVKIITMGSGGDFQDEGDSSVSSDPESMSSSDMDHAEVPTQTQVSKNRVRSTKLSRRRKNKRSKRLSAIYVLIDKVIAAQSAANERFAALEERRLLLDKELEEKRIEAEAHRQEAQRQHEIRLLSMMTQQMACVLKSLNPLTFTGSRCETVATPIEMSAGGNGGGPGGDPSKQDGPQVNGTGQEQVNGCGVRPNDYTTVYSTM</sequence>